<proteinExistence type="predicted"/>
<evidence type="ECO:0000313" key="1">
    <source>
        <dbReference type="EMBL" id="AWV21079.1"/>
    </source>
</evidence>
<accession>A0A4Y1MU31</accession>
<reference evidence="1" key="1">
    <citation type="submission" date="2017-12" db="EMBL/GenBank/DDBJ databases">
        <authorList>
            <person name="Martens C."/>
            <person name="Dahlstrom E."/>
            <person name="Barbian K."/>
            <person name="Sykora L."/>
            <person name="Ricklefs S."/>
            <person name="Bruno D."/>
            <person name="Anzick I."/>
            <person name="Myles I."/>
            <person name="Datta S.K."/>
        </authorList>
    </citation>
    <scope>NUCLEOTIDE SEQUENCE</scope>
    <source>
        <strain evidence="1">AD2</strain>
    </source>
</reference>
<gene>
    <name evidence="1" type="ORF">RADP37_05216</name>
</gene>
<dbReference type="AlphaFoldDB" id="A0A4Y1MU31"/>
<dbReference type="EMBL" id="CP025189">
    <property type="protein sequence ID" value="AWV21079.1"/>
    <property type="molecule type" value="Genomic_DNA"/>
</dbReference>
<organism evidence="1">
    <name type="scientific">Roseomonas mucosa</name>
    <dbReference type="NCBI Taxonomy" id="207340"/>
    <lineage>
        <taxon>Bacteria</taxon>
        <taxon>Pseudomonadati</taxon>
        <taxon>Pseudomonadota</taxon>
        <taxon>Alphaproteobacteria</taxon>
        <taxon>Acetobacterales</taxon>
        <taxon>Roseomonadaceae</taxon>
        <taxon>Roseomonas</taxon>
    </lineage>
</organism>
<protein>
    <submittedName>
        <fullName evidence="1">Uncharacterized protein</fullName>
    </submittedName>
</protein>
<sequence>MTAPSGAGGSARLRKIKEAAFSLSIDLQARWIGKLHEFCSRIRRNRVRSDI</sequence>
<name>A0A4Y1MU31_9PROT</name>